<comment type="caution">
    <text evidence="2">The sequence shown here is derived from an EMBL/GenBank/DDBJ whole genome shotgun (WGS) entry which is preliminary data.</text>
</comment>
<dbReference type="AlphaFoldDB" id="A0A819Q2P3"/>
<proteinExistence type="predicted"/>
<reference evidence="2" key="1">
    <citation type="submission" date="2021-02" db="EMBL/GenBank/DDBJ databases">
        <authorList>
            <person name="Nowell W R."/>
        </authorList>
    </citation>
    <scope>NUCLEOTIDE SEQUENCE</scope>
</reference>
<evidence type="ECO:0000313" key="1">
    <source>
        <dbReference type="EMBL" id="CAF0826901.1"/>
    </source>
</evidence>
<evidence type="ECO:0000313" key="3">
    <source>
        <dbReference type="Proteomes" id="UP000663881"/>
    </source>
</evidence>
<sequence length="141" mass="16368">MLLFSVDVLSRPSNINNVDFTSEELEYLSQQKNDYLNKRNVDDPTSALQILCNIMIDVITETLTDPDIGVIPEQLLLIPKFNKKTWISQEDTRTCLQEYGEWISSLNVLCKTTTDDQNEKNKIKLTSFFDEMKQEEENNNI</sequence>
<organism evidence="2 3">
    <name type="scientific">Adineta steineri</name>
    <dbReference type="NCBI Taxonomy" id="433720"/>
    <lineage>
        <taxon>Eukaryota</taxon>
        <taxon>Metazoa</taxon>
        <taxon>Spiralia</taxon>
        <taxon>Gnathifera</taxon>
        <taxon>Rotifera</taxon>
        <taxon>Eurotatoria</taxon>
        <taxon>Bdelloidea</taxon>
        <taxon>Adinetida</taxon>
        <taxon>Adinetidae</taxon>
        <taxon>Adineta</taxon>
    </lineage>
</organism>
<accession>A0A819Q2P3</accession>
<gene>
    <name evidence="2" type="ORF">OKA104_LOCUS31008</name>
    <name evidence="1" type="ORF">VCS650_LOCUS5386</name>
</gene>
<dbReference type="EMBL" id="CAJOAY010003432">
    <property type="protein sequence ID" value="CAF4021736.1"/>
    <property type="molecule type" value="Genomic_DNA"/>
</dbReference>
<protein>
    <submittedName>
        <fullName evidence="2">Uncharacterized protein</fullName>
    </submittedName>
</protein>
<dbReference type="OrthoDB" id="10302577at2759"/>
<dbReference type="Proteomes" id="UP000663891">
    <property type="component" value="Unassembled WGS sequence"/>
</dbReference>
<dbReference type="Proteomes" id="UP000663881">
    <property type="component" value="Unassembled WGS sequence"/>
</dbReference>
<name>A0A819Q2P3_9BILA</name>
<dbReference type="EMBL" id="CAJNON010000031">
    <property type="protein sequence ID" value="CAF0826901.1"/>
    <property type="molecule type" value="Genomic_DNA"/>
</dbReference>
<evidence type="ECO:0000313" key="2">
    <source>
        <dbReference type="EMBL" id="CAF4021736.1"/>
    </source>
</evidence>